<evidence type="ECO:0000313" key="3">
    <source>
        <dbReference type="EMBL" id="KXZ47621.1"/>
    </source>
</evidence>
<evidence type="ECO:0000313" key="4">
    <source>
        <dbReference type="Proteomes" id="UP000075714"/>
    </source>
</evidence>
<dbReference type="GO" id="GO:0006886">
    <property type="term" value="P:intracellular protein transport"/>
    <property type="evidence" value="ECO:0007669"/>
    <property type="project" value="TreeGrafter"/>
</dbReference>
<dbReference type="CDD" id="cd16105">
    <property type="entry name" value="Ubl_ASPSCR1_like"/>
    <property type="match status" value="1"/>
</dbReference>
<dbReference type="GO" id="GO:0012506">
    <property type="term" value="C:vesicle membrane"/>
    <property type="evidence" value="ECO:0007669"/>
    <property type="project" value="TreeGrafter"/>
</dbReference>
<name>A0A150GCN9_GONPE</name>
<sequence>MANISITYEGPPAQRQAIKATAMAPLSALLAEACSRMKPPLDPAHASLVFNKKPLTDMSCPFRLANIPAGSALTLVYNKPVIMELDEAGFRTRAAREADEAARAASYGRVLIRVHLPGDAILQATFAATEPVSALRSAVLRVLSPRLAGAAYLYTTPPRQVLAPAADGESLYHVGLVPAAHVHVGLDSHKAAASGHTGGPVLREELQSRLRSRIDPEVAVLHGSRQQPGEQAPQGARAGAGAAAAREGSAVDGRAPGDGASGSGGASGGAKVPKWLKLGGR</sequence>
<dbReference type="OrthoDB" id="440781at2759"/>
<feature type="domain" description="TUG ubiquitin-like" evidence="2">
    <location>
        <begin position="13"/>
        <end position="75"/>
    </location>
</feature>
<dbReference type="GO" id="GO:0005634">
    <property type="term" value="C:nucleus"/>
    <property type="evidence" value="ECO:0007669"/>
    <property type="project" value="TreeGrafter"/>
</dbReference>
<dbReference type="GO" id="GO:0005737">
    <property type="term" value="C:cytoplasm"/>
    <property type="evidence" value="ECO:0007669"/>
    <property type="project" value="TreeGrafter"/>
</dbReference>
<dbReference type="EMBL" id="LSYV01000035">
    <property type="protein sequence ID" value="KXZ47621.1"/>
    <property type="molecule type" value="Genomic_DNA"/>
</dbReference>
<dbReference type="AlphaFoldDB" id="A0A150GCN9"/>
<feature type="compositionally biased region" description="Low complexity" evidence="1">
    <location>
        <begin position="226"/>
        <end position="248"/>
    </location>
</feature>
<dbReference type="Proteomes" id="UP000075714">
    <property type="component" value="Unassembled WGS sequence"/>
</dbReference>
<comment type="caution">
    <text evidence="3">The sequence shown here is derived from an EMBL/GenBank/DDBJ whole genome shotgun (WGS) entry which is preliminary data.</text>
</comment>
<dbReference type="PANTHER" id="PTHR46467">
    <property type="entry name" value="TETHER CONTAINING UBX DOMAIN FOR GLUT4"/>
    <property type="match status" value="1"/>
</dbReference>
<dbReference type="STRING" id="33097.A0A150GCN9"/>
<dbReference type="PANTHER" id="PTHR46467:SF1">
    <property type="entry name" value="TETHER CONTAINING UBX DOMAIN FOR GLUT4"/>
    <property type="match status" value="1"/>
</dbReference>
<dbReference type="Gene3D" id="3.10.20.90">
    <property type="entry name" value="Phosphatidylinositol 3-kinase Catalytic Subunit, Chain A, domain 1"/>
    <property type="match status" value="2"/>
</dbReference>
<accession>A0A150GCN9</accession>
<organism evidence="3 4">
    <name type="scientific">Gonium pectorale</name>
    <name type="common">Green alga</name>
    <dbReference type="NCBI Taxonomy" id="33097"/>
    <lineage>
        <taxon>Eukaryota</taxon>
        <taxon>Viridiplantae</taxon>
        <taxon>Chlorophyta</taxon>
        <taxon>core chlorophytes</taxon>
        <taxon>Chlorophyceae</taxon>
        <taxon>CS clade</taxon>
        <taxon>Chlamydomonadales</taxon>
        <taxon>Volvocaceae</taxon>
        <taxon>Gonium</taxon>
    </lineage>
</organism>
<dbReference type="Pfam" id="PF11470">
    <property type="entry name" value="TUG-UBL1"/>
    <property type="match status" value="1"/>
</dbReference>
<keyword evidence="4" id="KW-1185">Reference proteome</keyword>
<feature type="compositionally biased region" description="Gly residues" evidence="1">
    <location>
        <begin position="259"/>
        <end position="268"/>
    </location>
</feature>
<dbReference type="SUPFAM" id="SSF54236">
    <property type="entry name" value="Ubiquitin-like"/>
    <property type="match status" value="2"/>
</dbReference>
<dbReference type="InterPro" id="IPR021569">
    <property type="entry name" value="TUG-UBL1"/>
</dbReference>
<feature type="region of interest" description="Disordered" evidence="1">
    <location>
        <begin position="222"/>
        <end position="281"/>
    </location>
</feature>
<evidence type="ECO:0000259" key="2">
    <source>
        <dbReference type="Pfam" id="PF11470"/>
    </source>
</evidence>
<dbReference type="CDD" id="cd16118">
    <property type="entry name" value="UBX2_UBXN9"/>
    <property type="match status" value="1"/>
</dbReference>
<proteinExistence type="predicted"/>
<dbReference type="InterPro" id="IPR029071">
    <property type="entry name" value="Ubiquitin-like_domsf"/>
</dbReference>
<gene>
    <name evidence="3" type="ORF">GPECTOR_34g780</name>
</gene>
<protein>
    <recommendedName>
        <fullName evidence="2">TUG ubiquitin-like domain-containing protein</fullName>
    </recommendedName>
</protein>
<reference evidence="4" key="1">
    <citation type="journal article" date="2016" name="Nat. Commun.">
        <title>The Gonium pectorale genome demonstrates co-option of cell cycle regulation during the evolution of multicellularity.</title>
        <authorList>
            <person name="Hanschen E.R."/>
            <person name="Marriage T.N."/>
            <person name="Ferris P.J."/>
            <person name="Hamaji T."/>
            <person name="Toyoda A."/>
            <person name="Fujiyama A."/>
            <person name="Neme R."/>
            <person name="Noguchi H."/>
            <person name="Minakuchi Y."/>
            <person name="Suzuki M."/>
            <person name="Kawai-Toyooka H."/>
            <person name="Smith D.R."/>
            <person name="Sparks H."/>
            <person name="Anderson J."/>
            <person name="Bakaric R."/>
            <person name="Luria V."/>
            <person name="Karger A."/>
            <person name="Kirschner M.W."/>
            <person name="Durand P.M."/>
            <person name="Michod R.E."/>
            <person name="Nozaki H."/>
            <person name="Olson B.J."/>
        </authorList>
    </citation>
    <scope>NUCLEOTIDE SEQUENCE [LARGE SCALE GENOMIC DNA]</scope>
    <source>
        <strain evidence="4">NIES-2863</strain>
    </source>
</reference>
<evidence type="ECO:0000256" key="1">
    <source>
        <dbReference type="SAM" id="MobiDB-lite"/>
    </source>
</evidence>